<dbReference type="PANTHER" id="PTHR34472">
    <property type="entry name" value="SULFUR CARRIER PROTEIN THIS"/>
    <property type="match status" value="1"/>
</dbReference>
<protein>
    <submittedName>
        <fullName evidence="1">Sulfur carrier protein</fullName>
    </submittedName>
</protein>
<dbReference type="NCBIfam" id="TIGR01683">
    <property type="entry name" value="thiS"/>
    <property type="match status" value="1"/>
</dbReference>
<comment type="caution">
    <text evidence="1">The sequence shown here is derived from an EMBL/GenBank/DDBJ whole genome shotgun (WGS) entry which is preliminary data.</text>
</comment>
<sequence length="66" mass="6990">MNIVVNGQAETCTPGISISAFLAERGYEASAVVVERNGQILARDTFAQTSLQKDDCLEIVQFVGGG</sequence>
<reference evidence="1 2" key="1">
    <citation type="submission" date="2020-08" db="EMBL/GenBank/DDBJ databases">
        <title>Genomic Encyclopedia of Type Strains, Phase IV (KMG-IV): sequencing the most valuable type-strain genomes for metagenomic binning, comparative biology and taxonomic classification.</title>
        <authorList>
            <person name="Goeker M."/>
        </authorList>
    </citation>
    <scope>NUCLEOTIDE SEQUENCE [LARGE SCALE GENOMIC DNA]</scope>
    <source>
        <strain evidence="1 2">DSM 11275</strain>
    </source>
</reference>
<dbReference type="Pfam" id="PF02597">
    <property type="entry name" value="ThiS"/>
    <property type="match status" value="1"/>
</dbReference>
<dbReference type="InterPro" id="IPR003749">
    <property type="entry name" value="ThiS/MoaD-like"/>
</dbReference>
<dbReference type="InterPro" id="IPR016155">
    <property type="entry name" value="Mopterin_synth/thiamin_S_b"/>
</dbReference>
<dbReference type="EMBL" id="JACHGO010000004">
    <property type="protein sequence ID" value="MBB5143483.1"/>
    <property type="molecule type" value="Genomic_DNA"/>
</dbReference>
<dbReference type="SUPFAM" id="SSF54285">
    <property type="entry name" value="MoaD/ThiS"/>
    <property type="match status" value="1"/>
</dbReference>
<organism evidence="1 2">
    <name type="scientific">Desulfovibrio intestinalis</name>
    <dbReference type="NCBI Taxonomy" id="58621"/>
    <lineage>
        <taxon>Bacteria</taxon>
        <taxon>Pseudomonadati</taxon>
        <taxon>Thermodesulfobacteriota</taxon>
        <taxon>Desulfovibrionia</taxon>
        <taxon>Desulfovibrionales</taxon>
        <taxon>Desulfovibrionaceae</taxon>
        <taxon>Desulfovibrio</taxon>
    </lineage>
</organism>
<dbReference type="Proteomes" id="UP000539075">
    <property type="component" value="Unassembled WGS sequence"/>
</dbReference>
<dbReference type="CDD" id="cd00565">
    <property type="entry name" value="Ubl_ThiS"/>
    <property type="match status" value="1"/>
</dbReference>
<dbReference type="PANTHER" id="PTHR34472:SF1">
    <property type="entry name" value="SULFUR CARRIER PROTEIN THIS"/>
    <property type="match status" value="1"/>
</dbReference>
<gene>
    <name evidence="1" type="ORF">HNQ38_001580</name>
</gene>
<evidence type="ECO:0000313" key="1">
    <source>
        <dbReference type="EMBL" id="MBB5143483.1"/>
    </source>
</evidence>
<proteinExistence type="predicted"/>
<dbReference type="AlphaFoldDB" id="A0A7W8C0T0"/>
<dbReference type="RefSeq" id="WP_183719045.1">
    <property type="nucleotide sequence ID" value="NZ_JACHGO010000004.1"/>
</dbReference>
<dbReference type="InterPro" id="IPR012675">
    <property type="entry name" value="Beta-grasp_dom_sf"/>
</dbReference>
<name>A0A7W8C0T0_9BACT</name>
<keyword evidence="2" id="KW-1185">Reference proteome</keyword>
<accession>A0A7W8C0T0</accession>
<dbReference type="InterPro" id="IPR010035">
    <property type="entry name" value="Thi_S"/>
</dbReference>
<evidence type="ECO:0000313" key="2">
    <source>
        <dbReference type="Proteomes" id="UP000539075"/>
    </source>
</evidence>
<dbReference type="Gene3D" id="3.10.20.30">
    <property type="match status" value="1"/>
</dbReference>